<feature type="region of interest" description="Disordered" evidence="1">
    <location>
        <begin position="98"/>
        <end position="156"/>
    </location>
</feature>
<feature type="compositionally biased region" description="Low complexity" evidence="1">
    <location>
        <begin position="144"/>
        <end position="156"/>
    </location>
</feature>
<dbReference type="RefSeq" id="WP_116161557.1">
    <property type="nucleotide sequence ID" value="NZ_JACHJY010000001.1"/>
</dbReference>
<gene>
    <name evidence="3" type="ORF">GGE06_000999</name>
</gene>
<evidence type="ECO:0008006" key="5">
    <source>
        <dbReference type="Google" id="ProtNLM"/>
    </source>
</evidence>
<name>A0A7W7TW24_9ACTN</name>
<comment type="caution">
    <text evidence="3">The sequence shown here is derived from an EMBL/GenBank/DDBJ whole genome shotgun (WGS) entry which is preliminary data.</text>
</comment>
<evidence type="ECO:0000256" key="2">
    <source>
        <dbReference type="SAM" id="SignalP"/>
    </source>
</evidence>
<proteinExistence type="predicted"/>
<dbReference type="Proteomes" id="UP000582643">
    <property type="component" value="Unassembled WGS sequence"/>
</dbReference>
<keyword evidence="4" id="KW-1185">Reference proteome</keyword>
<protein>
    <recommendedName>
        <fullName evidence="5">Lipoprotein</fullName>
    </recommendedName>
</protein>
<dbReference type="PROSITE" id="PS51257">
    <property type="entry name" value="PROKAR_LIPOPROTEIN"/>
    <property type="match status" value="1"/>
</dbReference>
<reference evidence="3 4" key="1">
    <citation type="submission" date="2020-08" db="EMBL/GenBank/DDBJ databases">
        <title>Genomic Encyclopedia of Type Strains, Phase III (KMG-III): the genomes of soil and plant-associated and newly described type strains.</title>
        <authorList>
            <person name="Whitman W."/>
        </authorList>
    </citation>
    <scope>NUCLEOTIDE SEQUENCE [LARGE SCALE GENOMIC DNA]</scope>
    <source>
        <strain evidence="3 4">SFB5A</strain>
    </source>
</reference>
<evidence type="ECO:0000256" key="1">
    <source>
        <dbReference type="SAM" id="MobiDB-lite"/>
    </source>
</evidence>
<keyword evidence="2" id="KW-0732">Signal</keyword>
<dbReference type="EMBL" id="JACHJY010000001">
    <property type="protein sequence ID" value="MBB4980111.1"/>
    <property type="molecule type" value="Genomic_DNA"/>
</dbReference>
<evidence type="ECO:0000313" key="3">
    <source>
        <dbReference type="EMBL" id="MBB4980111.1"/>
    </source>
</evidence>
<feature type="signal peptide" evidence="2">
    <location>
        <begin position="1"/>
        <end position="26"/>
    </location>
</feature>
<dbReference type="AlphaFoldDB" id="A0A7W7TW24"/>
<sequence length="156" mass="16303">MTRPRSRPAGAALAAALAGCALALSAGCGHAPAPHPAPTPAPRTSTPVDVCANLVSYWVKEALKGSKWAGLDWEQKGLSNEQYEIHDEVLAAARAEERRAGRKAAEALADRESRRRCEAANGATGSSENWRPPDEWTTAPPPSGTSGASPGARSRP</sequence>
<evidence type="ECO:0000313" key="4">
    <source>
        <dbReference type="Proteomes" id="UP000582643"/>
    </source>
</evidence>
<organism evidence="3 4">
    <name type="scientific">Streptomyces nymphaeiformis</name>
    <dbReference type="NCBI Taxonomy" id="2663842"/>
    <lineage>
        <taxon>Bacteria</taxon>
        <taxon>Bacillati</taxon>
        <taxon>Actinomycetota</taxon>
        <taxon>Actinomycetes</taxon>
        <taxon>Kitasatosporales</taxon>
        <taxon>Streptomycetaceae</taxon>
        <taxon>Streptomyces</taxon>
    </lineage>
</organism>
<accession>A0A7W7TW24</accession>
<feature type="compositionally biased region" description="Basic and acidic residues" evidence="1">
    <location>
        <begin position="98"/>
        <end position="118"/>
    </location>
</feature>
<feature type="chain" id="PRO_5038757101" description="Lipoprotein" evidence="2">
    <location>
        <begin position="27"/>
        <end position="156"/>
    </location>
</feature>